<reference evidence="4" key="1">
    <citation type="journal article" date="2017" name="Curr. Microbiol.">
        <title>Genomic Diversity of Type B3 Bacteriophages of Caulobacter crescentus.</title>
        <authorList>
            <person name="Ash K.T."/>
            <person name="Drake K.M."/>
            <person name="Gibbs W.S."/>
            <person name="Ely B."/>
        </authorList>
    </citation>
    <scope>NUCLEOTIDE SEQUENCE [LARGE SCALE GENOMIC DNA]</scope>
</reference>
<evidence type="ECO:0000313" key="3">
    <source>
        <dbReference type="EMBL" id="ARB15586.1"/>
    </source>
</evidence>
<dbReference type="EMBL" id="KY555147">
    <property type="protein sequence ID" value="ARB15586.1"/>
    <property type="molecule type" value="Genomic_DNA"/>
</dbReference>
<feature type="compositionally biased region" description="Basic residues" evidence="1">
    <location>
        <begin position="91"/>
        <end position="105"/>
    </location>
</feature>
<feature type="region of interest" description="Disordered" evidence="1">
    <location>
        <begin position="81"/>
        <end position="105"/>
    </location>
</feature>
<gene>
    <name evidence="3" type="ORF">Ccr34_gp077</name>
</gene>
<evidence type="ECO:0000313" key="4">
    <source>
        <dbReference type="Proteomes" id="UP000222131"/>
    </source>
</evidence>
<proteinExistence type="predicted"/>
<evidence type="ECO:0000259" key="2">
    <source>
        <dbReference type="Pfam" id="PF21722"/>
    </source>
</evidence>
<dbReference type="InterPro" id="IPR049304">
    <property type="entry name" value="Gly_rich_dom"/>
</dbReference>
<dbReference type="Pfam" id="PF21722">
    <property type="entry name" value="Gly_rich_2"/>
    <property type="match status" value="1"/>
</dbReference>
<protein>
    <recommendedName>
        <fullName evidence="2">Glycine-rich domain-containing protein</fullName>
    </recommendedName>
</protein>
<accession>A0A1V0EFD0</accession>
<evidence type="ECO:0000256" key="1">
    <source>
        <dbReference type="SAM" id="MobiDB-lite"/>
    </source>
</evidence>
<name>A0A1V0EFD0_9CAUD</name>
<dbReference type="Proteomes" id="UP000222131">
    <property type="component" value="Genome"/>
</dbReference>
<feature type="domain" description="Glycine-rich" evidence="2">
    <location>
        <begin position="15"/>
        <end position="86"/>
    </location>
</feature>
<organism evidence="3 4">
    <name type="scientific">Caulobacter phage Ccr34</name>
    <dbReference type="NCBI Taxonomy" id="1959739"/>
    <lineage>
        <taxon>Viruses</taxon>
        <taxon>Duplodnaviria</taxon>
        <taxon>Heunggongvirae</taxon>
        <taxon>Uroviricota</taxon>
        <taxon>Caudoviricetes</taxon>
        <taxon>Jeanschmidtviridae</taxon>
        <taxon>Shapirovirus</taxon>
        <taxon>Shapirovirus cbk</taxon>
    </lineage>
</organism>
<sequence>MVDIVAGTPVSVSYSGASTTYVAAETGLMTVHLWGGAGAGGYYANGSGNANKYGGAGGYATLNFLVKEGDVLTIEVGQGGQVPTGIGNDRNRRRRRRLARRRLWR</sequence>